<keyword evidence="2" id="KW-1003">Cell membrane</keyword>
<name>A0ABD1D495_CULPP</name>
<dbReference type="GO" id="GO:0004930">
    <property type="term" value="F:G protein-coupled receptor activity"/>
    <property type="evidence" value="ECO:0007669"/>
    <property type="project" value="UniProtKB-KW"/>
</dbReference>
<feature type="region of interest" description="Disordered" evidence="8">
    <location>
        <begin position="51"/>
        <end position="72"/>
    </location>
</feature>
<dbReference type="GO" id="GO:0005886">
    <property type="term" value="C:plasma membrane"/>
    <property type="evidence" value="ECO:0007669"/>
    <property type="project" value="UniProtKB-SubCell"/>
</dbReference>
<dbReference type="SUPFAM" id="SSF81321">
    <property type="entry name" value="Family A G protein-coupled receptor-like"/>
    <property type="match status" value="1"/>
</dbReference>
<sequence length="72" mass="8335">MEVFVPDTYFKISLQIISHVLAYTSSCINPLLYAFLSENFRKAFRKGIGEHRRQGSHRLPNNSRVPSCEIYS</sequence>
<comment type="caution">
    <text evidence="10">The sequence shown here is derived from an EMBL/GenBank/DDBJ whole genome shotgun (WGS) entry which is preliminary data.</text>
</comment>
<dbReference type="PANTHER" id="PTHR45695:SF23">
    <property type="entry name" value="GALANIN-LIKE G-PROTEIN COUPLED RECEPTOR NPR-9"/>
    <property type="match status" value="1"/>
</dbReference>
<evidence type="ECO:0000256" key="5">
    <source>
        <dbReference type="ARBA" id="ARBA00023170"/>
    </source>
</evidence>
<evidence type="ECO:0000256" key="7">
    <source>
        <dbReference type="ARBA" id="ARBA00023224"/>
    </source>
</evidence>
<keyword evidence="3" id="KW-0297">G-protein coupled receptor</keyword>
<keyword evidence="6" id="KW-0325">Glycoprotein</keyword>
<evidence type="ECO:0000256" key="6">
    <source>
        <dbReference type="ARBA" id="ARBA00023180"/>
    </source>
</evidence>
<keyword evidence="5" id="KW-0675">Receptor</keyword>
<accession>A0ABD1D495</accession>
<dbReference type="EMBL" id="JBEHCU010007599">
    <property type="protein sequence ID" value="KAL1394441.1"/>
    <property type="molecule type" value="Genomic_DNA"/>
</dbReference>
<gene>
    <name evidence="10" type="ORF">pipiens_011953</name>
</gene>
<evidence type="ECO:0000256" key="2">
    <source>
        <dbReference type="ARBA" id="ARBA00022475"/>
    </source>
</evidence>
<dbReference type="PANTHER" id="PTHR45695">
    <property type="entry name" value="LEUCOKININ RECEPTOR-RELATED"/>
    <property type="match status" value="1"/>
</dbReference>
<keyword evidence="9" id="KW-0812">Transmembrane</keyword>
<evidence type="ECO:0000256" key="8">
    <source>
        <dbReference type="SAM" id="MobiDB-lite"/>
    </source>
</evidence>
<dbReference type="AlphaFoldDB" id="A0ABD1D495"/>
<evidence type="ECO:0000256" key="9">
    <source>
        <dbReference type="SAM" id="Phobius"/>
    </source>
</evidence>
<evidence type="ECO:0000256" key="1">
    <source>
        <dbReference type="ARBA" id="ARBA00004651"/>
    </source>
</evidence>
<keyword evidence="9" id="KW-1133">Transmembrane helix</keyword>
<keyword evidence="9" id="KW-0472">Membrane</keyword>
<protein>
    <submittedName>
        <fullName evidence="10">Uncharacterized protein</fullName>
    </submittedName>
</protein>
<evidence type="ECO:0000313" key="10">
    <source>
        <dbReference type="EMBL" id="KAL1394441.1"/>
    </source>
</evidence>
<dbReference type="Proteomes" id="UP001562425">
    <property type="component" value="Unassembled WGS sequence"/>
</dbReference>
<feature type="transmembrane region" description="Helical" evidence="9">
    <location>
        <begin position="12"/>
        <end position="36"/>
    </location>
</feature>
<evidence type="ECO:0000256" key="3">
    <source>
        <dbReference type="ARBA" id="ARBA00023040"/>
    </source>
</evidence>
<organism evidence="10 11">
    <name type="scientific">Culex pipiens pipiens</name>
    <name type="common">Northern house mosquito</name>
    <dbReference type="NCBI Taxonomy" id="38569"/>
    <lineage>
        <taxon>Eukaryota</taxon>
        <taxon>Metazoa</taxon>
        <taxon>Ecdysozoa</taxon>
        <taxon>Arthropoda</taxon>
        <taxon>Hexapoda</taxon>
        <taxon>Insecta</taxon>
        <taxon>Pterygota</taxon>
        <taxon>Neoptera</taxon>
        <taxon>Endopterygota</taxon>
        <taxon>Diptera</taxon>
        <taxon>Nematocera</taxon>
        <taxon>Culicoidea</taxon>
        <taxon>Culicidae</taxon>
        <taxon>Culicinae</taxon>
        <taxon>Culicini</taxon>
        <taxon>Culex</taxon>
        <taxon>Culex</taxon>
    </lineage>
</organism>
<keyword evidence="7" id="KW-0807">Transducer</keyword>
<proteinExistence type="predicted"/>
<dbReference type="Gene3D" id="1.20.1070.10">
    <property type="entry name" value="Rhodopsin 7-helix transmembrane proteins"/>
    <property type="match status" value="1"/>
</dbReference>
<comment type="subcellular location">
    <subcellularLocation>
        <location evidence="1">Cell membrane</location>
        <topology evidence="1">Multi-pass membrane protein</topology>
    </subcellularLocation>
</comment>
<keyword evidence="4" id="KW-1015">Disulfide bond</keyword>
<evidence type="ECO:0000313" key="11">
    <source>
        <dbReference type="Proteomes" id="UP001562425"/>
    </source>
</evidence>
<keyword evidence="11" id="KW-1185">Reference proteome</keyword>
<reference evidence="10 11" key="1">
    <citation type="submission" date="2024-05" db="EMBL/GenBank/DDBJ databases">
        <title>Culex pipiens pipiens assembly and annotation.</title>
        <authorList>
            <person name="Alout H."/>
            <person name="Durand T."/>
        </authorList>
    </citation>
    <scope>NUCLEOTIDE SEQUENCE [LARGE SCALE GENOMIC DNA]</scope>
    <source>
        <strain evidence="10">HA-2024</strain>
        <tissue evidence="10">Whole body</tissue>
    </source>
</reference>
<evidence type="ECO:0000256" key="4">
    <source>
        <dbReference type="ARBA" id="ARBA00023157"/>
    </source>
</evidence>